<dbReference type="Gene3D" id="2.40.40.10">
    <property type="entry name" value="RlpA-like domain"/>
    <property type="match status" value="1"/>
</dbReference>
<sequence>MFFNKSLLAAISAAMFVGSVTAFTGTASIGFVGTTNCGCPATNGPFAVSIPSALVGTHVCCQDSITVTYNGKSVTAIYNGIFDAGAGTQNIQLSQVAFAQIEDDSTETSVSPVTWAFN</sequence>
<name>A0A8H6YJK4_9AGAR</name>
<organism evidence="2 3">
    <name type="scientific">Mycena venus</name>
    <dbReference type="NCBI Taxonomy" id="2733690"/>
    <lineage>
        <taxon>Eukaryota</taxon>
        <taxon>Fungi</taxon>
        <taxon>Dikarya</taxon>
        <taxon>Basidiomycota</taxon>
        <taxon>Agaricomycotina</taxon>
        <taxon>Agaricomycetes</taxon>
        <taxon>Agaricomycetidae</taxon>
        <taxon>Agaricales</taxon>
        <taxon>Marasmiineae</taxon>
        <taxon>Mycenaceae</taxon>
        <taxon>Mycena</taxon>
    </lineage>
</organism>
<reference evidence="2" key="1">
    <citation type="submission" date="2020-05" db="EMBL/GenBank/DDBJ databases">
        <title>Mycena genomes resolve the evolution of fungal bioluminescence.</title>
        <authorList>
            <person name="Tsai I.J."/>
        </authorList>
    </citation>
    <scope>NUCLEOTIDE SEQUENCE</scope>
    <source>
        <strain evidence="2">CCC161011</strain>
    </source>
</reference>
<feature type="signal peptide" evidence="1">
    <location>
        <begin position="1"/>
        <end position="22"/>
    </location>
</feature>
<dbReference type="InterPro" id="IPR036908">
    <property type="entry name" value="RlpA-like_sf"/>
</dbReference>
<dbReference type="OrthoDB" id="2886481at2759"/>
<keyword evidence="1" id="KW-0732">Signal</keyword>
<comment type="caution">
    <text evidence="2">The sequence shown here is derived from an EMBL/GenBank/DDBJ whole genome shotgun (WGS) entry which is preliminary data.</text>
</comment>
<protein>
    <submittedName>
        <fullName evidence="2">Uncharacterized protein</fullName>
    </submittedName>
</protein>
<dbReference type="EMBL" id="JACAZI010000005">
    <property type="protein sequence ID" value="KAF7359767.1"/>
    <property type="molecule type" value="Genomic_DNA"/>
</dbReference>
<keyword evidence="3" id="KW-1185">Reference proteome</keyword>
<dbReference type="Proteomes" id="UP000620124">
    <property type="component" value="Unassembled WGS sequence"/>
</dbReference>
<evidence type="ECO:0000313" key="3">
    <source>
        <dbReference type="Proteomes" id="UP000620124"/>
    </source>
</evidence>
<accession>A0A8H6YJK4</accession>
<dbReference type="SUPFAM" id="SSF50685">
    <property type="entry name" value="Barwin-like endoglucanases"/>
    <property type="match status" value="1"/>
</dbReference>
<evidence type="ECO:0000313" key="2">
    <source>
        <dbReference type="EMBL" id="KAF7359767.1"/>
    </source>
</evidence>
<gene>
    <name evidence="2" type="ORF">MVEN_00701500</name>
</gene>
<feature type="chain" id="PRO_5034203426" evidence="1">
    <location>
        <begin position="23"/>
        <end position="118"/>
    </location>
</feature>
<dbReference type="AlphaFoldDB" id="A0A8H6YJK4"/>
<proteinExistence type="predicted"/>
<evidence type="ECO:0000256" key="1">
    <source>
        <dbReference type="SAM" id="SignalP"/>
    </source>
</evidence>